<comment type="caution">
    <text evidence="3">The sequence shown here is derived from an EMBL/GenBank/DDBJ whole genome shotgun (WGS) entry which is preliminary data.</text>
</comment>
<organism evidence="3 4">
    <name type="scientific">Spirochaeta isovalerica</name>
    <dbReference type="NCBI Taxonomy" id="150"/>
    <lineage>
        <taxon>Bacteria</taxon>
        <taxon>Pseudomonadati</taxon>
        <taxon>Spirochaetota</taxon>
        <taxon>Spirochaetia</taxon>
        <taxon>Spirochaetales</taxon>
        <taxon>Spirochaetaceae</taxon>
        <taxon>Spirochaeta</taxon>
    </lineage>
</organism>
<accession>A0A841RHT5</accession>
<dbReference type="SUPFAM" id="SSF140683">
    <property type="entry name" value="SP0561-like"/>
    <property type="match status" value="1"/>
</dbReference>
<dbReference type="Pfam" id="PF08984">
    <property type="entry name" value="DUF1858"/>
    <property type="match status" value="1"/>
</dbReference>
<evidence type="ECO:0000256" key="1">
    <source>
        <dbReference type="ARBA" id="ARBA00022729"/>
    </source>
</evidence>
<evidence type="ECO:0000313" key="3">
    <source>
        <dbReference type="EMBL" id="MBB6482098.1"/>
    </source>
</evidence>
<evidence type="ECO:0000259" key="2">
    <source>
        <dbReference type="Pfam" id="PF08984"/>
    </source>
</evidence>
<dbReference type="InterPro" id="IPR015077">
    <property type="entry name" value="DUF1858"/>
</dbReference>
<dbReference type="SUPFAM" id="SSF53850">
    <property type="entry name" value="Periplasmic binding protein-like II"/>
    <property type="match status" value="1"/>
</dbReference>
<feature type="domain" description="DUF1858" evidence="2">
    <location>
        <begin position="8"/>
        <end position="64"/>
    </location>
</feature>
<dbReference type="InterPro" id="IPR038062">
    <property type="entry name" value="ScdA-like_N_sf"/>
</dbReference>
<protein>
    <submittedName>
        <fullName evidence="3">ABC-type Fe3+ transport system substrate-binding protein</fullName>
    </submittedName>
</protein>
<dbReference type="GO" id="GO:0030288">
    <property type="term" value="C:outer membrane-bounded periplasmic space"/>
    <property type="evidence" value="ECO:0007669"/>
    <property type="project" value="TreeGrafter"/>
</dbReference>
<dbReference type="PANTHER" id="PTHR30006">
    <property type="entry name" value="THIAMINE-BINDING PERIPLASMIC PROTEIN-RELATED"/>
    <property type="match status" value="1"/>
</dbReference>
<dbReference type="Gene3D" id="1.10.3910.10">
    <property type="entry name" value="SP0561-like"/>
    <property type="match status" value="1"/>
</dbReference>
<gene>
    <name evidence="3" type="ORF">HNR50_003786</name>
</gene>
<dbReference type="Gene3D" id="3.40.190.10">
    <property type="entry name" value="Periplasmic binding protein-like II"/>
    <property type="match status" value="2"/>
</dbReference>
<reference evidence="3 4" key="1">
    <citation type="submission" date="2020-08" db="EMBL/GenBank/DDBJ databases">
        <title>Genomic Encyclopedia of Type Strains, Phase IV (KMG-IV): sequencing the most valuable type-strain genomes for metagenomic binning, comparative biology and taxonomic classification.</title>
        <authorList>
            <person name="Goeker M."/>
        </authorList>
    </citation>
    <scope>NUCLEOTIDE SEQUENCE [LARGE SCALE GENOMIC DNA]</scope>
    <source>
        <strain evidence="3 4">DSM 2461</strain>
    </source>
</reference>
<dbReference type="Proteomes" id="UP000587760">
    <property type="component" value="Unassembled WGS sequence"/>
</dbReference>
<evidence type="ECO:0000313" key="4">
    <source>
        <dbReference type="Proteomes" id="UP000587760"/>
    </source>
</evidence>
<keyword evidence="1" id="KW-0732">Signal</keyword>
<name>A0A841RHT5_9SPIO</name>
<dbReference type="Pfam" id="PF13343">
    <property type="entry name" value="SBP_bac_6"/>
    <property type="match status" value="1"/>
</dbReference>
<dbReference type="EMBL" id="JACHGJ010000009">
    <property type="protein sequence ID" value="MBB6482098.1"/>
    <property type="molecule type" value="Genomic_DNA"/>
</dbReference>
<dbReference type="PANTHER" id="PTHR30006:SF2">
    <property type="entry name" value="ABC TRANSPORTER SUBSTRATE-BINDING PROTEIN"/>
    <property type="match status" value="1"/>
</dbReference>
<dbReference type="GO" id="GO:0030975">
    <property type="term" value="F:thiamine binding"/>
    <property type="evidence" value="ECO:0007669"/>
    <property type="project" value="TreeGrafter"/>
</dbReference>
<dbReference type="GO" id="GO:0015888">
    <property type="term" value="P:thiamine transport"/>
    <property type="evidence" value="ECO:0007669"/>
    <property type="project" value="TreeGrafter"/>
</dbReference>
<proteinExistence type="predicted"/>
<dbReference type="RefSeq" id="WP_184748332.1">
    <property type="nucleotide sequence ID" value="NZ_JACHGJ010000009.1"/>
</dbReference>
<sequence>MNKQFSLTIENTLYEITEAHPETIDVFVSRGFPQMGDEEKRLTFGKSINLKTALMLKGINSESFLNLLRETVEGISQQDVTLLNGPVKTAEMTGETLSIMGLLPCPVRIPLMENFEKFASTFTAEKGIVLNYQLQAASLGLEWVEEHILGRDSAEELPDLFLSAGFDLFFDEEKFGHFRKSGVFKDLTDFDTVNSDFEGMGIIDPEGLYSIIGAVPAVFLVNTEELGGRKVPESWEEILKPEFENTVSLPVGDFDLFNAILLNIYKNYGPEGVRKLGRSLLEDLHPSQMVKSATRKGNKPVVTIMPSFFTRMTGGKGPLISVWPKDGAIISPIFMLSRADKARQLKPVVDFFASKDVGEILAHQGRFPSLRSDVDNRFEESNYMWIGWDFIRDNDIGALIRECMDLFEESSKEPAQ</sequence>
<keyword evidence="4" id="KW-1185">Reference proteome</keyword>
<dbReference type="GO" id="GO:0030976">
    <property type="term" value="F:thiamine pyrophosphate binding"/>
    <property type="evidence" value="ECO:0007669"/>
    <property type="project" value="TreeGrafter"/>
</dbReference>
<dbReference type="AlphaFoldDB" id="A0A841RHT5"/>